<dbReference type="EMBL" id="CP093366">
    <property type="protein sequence ID" value="UQS82484.1"/>
    <property type="molecule type" value="Genomic_DNA"/>
</dbReference>
<dbReference type="CDD" id="cd08556">
    <property type="entry name" value="GDPD"/>
    <property type="match status" value="1"/>
</dbReference>
<dbReference type="InterPro" id="IPR030395">
    <property type="entry name" value="GP_PDE_dom"/>
</dbReference>
<dbReference type="RefSeq" id="WP_249514762.1">
    <property type="nucleotide sequence ID" value="NZ_CP093366.1"/>
</dbReference>
<dbReference type="Pfam" id="PF03009">
    <property type="entry name" value="GDPD"/>
    <property type="match status" value="1"/>
</dbReference>
<gene>
    <name evidence="2" type="ORF">MOO45_02020</name>
</gene>
<evidence type="ECO:0000259" key="1">
    <source>
        <dbReference type="PROSITE" id="PS51704"/>
    </source>
</evidence>
<dbReference type="PANTHER" id="PTHR46211">
    <property type="entry name" value="GLYCEROPHOSPHORYL DIESTER PHOSPHODIESTERASE"/>
    <property type="match status" value="1"/>
</dbReference>
<dbReference type="PANTHER" id="PTHR46211:SF14">
    <property type="entry name" value="GLYCEROPHOSPHODIESTER PHOSPHODIESTERASE"/>
    <property type="match status" value="1"/>
</dbReference>
<evidence type="ECO:0000313" key="2">
    <source>
        <dbReference type="EMBL" id="UQS82484.1"/>
    </source>
</evidence>
<evidence type="ECO:0000313" key="3">
    <source>
        <dbReference type="Proteomes" id="UP000831495"/>
    </source>
</evidence>
<name>A0ABY4PA31_9LACO</name>
<dbReference type="InterPro" id="IPR017946">
    <property type="entry name" value="PLC-like_Pdiesterase_TIM-brl"/>
</dbReference>
<accession>A0ABY4PA31</accession>
<feature type="domain" description="GP-PDE" evidence="1">
    <location>
        <begin position="21"/>
        <end position="252"/>
    </location>
</feature>
<dbReference type="PROSITE" id="PS51704">
    <property type="entry name" value="GP_PDE"/>
    <property type="match status" value="1"/>
</dbReference>
<dbReference type="SUPFAM" id="SSF51695">
    <property type="entry name" value="PLC-like phosphodiesterases"/>
    <property type="match status" value="1"/>
</dbReference>
<reference evidence="2" key="1">
    <citation type="journal article" date="2022" name="Int. J. Syst. Evol. Microbiol.">
        <title>Apilactobacillus apisilvae sp. nov., Nicolia spurrieriana gen. nov. sp. nov., Bombilactobacillus folatiphilus sp. nov. and Bombilactobacillus thymidiniphilus sp. nov., four new lactic acid bacterial isolates from stingless bees Tetragonula carbonaria and Austroplebeia australis.</title>
        <authorList>
            <person name="Oliphant S.A."/>
            <person name="Watson-Haigh N.S."/>
            <person name="Sumby K.M."/>
            <person name="Gardner J."/>
            <person name="Groom S."/>
            <person name="Jiranek V."/>
        </authorList>
    </citation>
    <scope>NUCLEOTIDE SEQUENCE</scope>
    <source>
        <strain evidence="2">SG4_D2</strain>
    </source>
</reference>
<keyword evidence="3" id="KW-1185">Reference proteome</keyword>
<sequence>MFKKSALTALISIILLFNSGFTVIGHRGNPMKVPEETFASINSAFDDGAQWVELDIHESNDNQLIISHDRNLDRVTGQNWIVSQHSASQLTQLKQSNGENIYTIDQLFAQYQNQPNTKFLIETKKTKHNNPKNMEALLVAAINKYYMQSRVMVHSFSLDSLENMKALAPQIPRIFIAGSLKRLTFEVFQTSNAVNVSSALLTPRLIDQLHAIGQKVFVWDEMTENPKQWNWLINLPIDGIVTNFPERAVYYQQLKKNTNQSNTNFMATLLNNQSQPIWENPYPNSPQRGQLEPNSTVHIQKEIDWEDQTYFQIDTNRFIAANGLVQSLFTPNLAPFLNQQVVVKNGPTNRNLRLDPNNFASQQGSLVPNQVYWITALQNVNGQNWAQINYRGWIQLQNLLVSHSSAHYYDNFEQYNNYAANTDKKADHLVDINEQITLKPSPVRLQIQTNVSQLPAITYTCGIASNLNQLKNNAAW</sequence>
<organism evidence="2 3">
    <name type="scientific">Bombilactobacillus folatiphilus</name>
    <dbReference type="NCBI Taxonomy" id="2923362"/>
    <lineage>
        <taxon>Bacteria</taxon>
        <taxon>Bacillati</taxon>
        <taxon>Bacillota</taxon>
        <taxon>Bacilli</taxon>
        <taxon>Lactobacillales</taxon>
        <taxon>Lactobacillaceae</taxon>
        <taxon>Bombilactobacillus</taxon>
    </lineage>
</organism>
<proteinExistence type="predicted"/>
<dbReference type="Gene3D" id="3.20.20.190">
    <property type="entry name" value="Phosphatidylinositol (PI) phosphodiesterase"/>
    <property type="match status" value="1"/>
</dbReference>
<protein>
    <submittedName>
        <fullName evidence="2">Glycerophosphodiester phosphodiesterase</fullName>
    </submittedName>
</protein>
<dbReference type="Proteomes" id="UP000831495">
    <property type="component" value="Chromosome"/>
</dbReference>